<organism evidence="2 3">
    <name type="scientific">Steroidobacter gossypii</name>
    <dbReference type="NCBI Taxonomy" id="2805490"/>
    <lineage>
        <taxon>Bacteria</taxon>
        <taxon>Pseudomonadati</taxon>
        <taxon>Pseudomonadota</taxon>
        <taxon>Gammaproteobacteria</taxon>
        <taxon>Steroidobacterales</taxon>
        <taxon>Steroidobacteraceae</taxon>
        <taxon>Steroidobacter</taxon>
    </lineage>
</organism>
<evidence type="ECO:0000313" key="2">
    <source>
        <dbReference type="EMBL" id="MBM0104477.1"/>
    </source>
</evidence>
<dbReference type="EMBL" id="JAEVLS010000001">
    <property type="protein sequence ID" value="MBM0104477.1"/>
    <property type="molecule type" value="Genomic_DNA"/>
</dbReference>
<comment type="caution">
    <text evidence="2">The sequence shown here is derived from an EMBL/GenBank/DDBJ whole genome shotgun (WGS) entry which is preliminary data.</text>
</comment>
<sequence>MSAMRIPMLIASTILAAAVAMPAHADGMRCGGRLIRDGDARAEVRAFCGEPADVQTRTILRRPFYNVSGRLVYFGDGLVEVPVETWTYNFGPNKLMRRVRFVDGIVEEVETLGYGYNDPQRGSYMGR</sequence>
<gene>
    <name evidence="2" type="ORF">JM946_06950</name>
</gene>
<accession>A0ABS1WU53</accession>
<proteinExistence type="predicted"/>
<feature type="signal peptide" evidence="1">
    <location>
        <begin position="1"/>
        <end position="25"/>
    </location>
</feature>
<feature type="chain" id="PRO_5046622634" evidence="1">
    <location>
        <begin position="26"/>
        <end position="127"/>
    </location>
</feature>
<keyword evidence="1" id="KW-0732">Signal</keyword>
<keyword evidence="3" id="KW-1185">Reference proteome</keyword>
<name>A0ABS1WU53_9GAMM</name>
<protein>
    <submittedName>
        <fullName evidence="2">DUF2845 domain-containing protein</fullName>
    </submittedName>
</protein>
<dbReference type="InterPro" id="IPR021268">
    <property type="entry name" value="DUF2845"/>
</dbReference>
<reference evidence="2 3" key="1">
    <citation type="journal article" date="2021" name="Int. J. Syst. Evol. Microbiol.">
        <title>Steroidobacter gossypii sp. nov., isolated from soil of cotton cropping field.</title>
        <authorList>
            <person name="Huang R."/>
            <person name="Yang S."/>
            <person name="Zhen C."/>
            <person name="Liu W."/>
        </authorList>
    </citation>
    <scope>NUCLEOTIDE SEQUENCE [LARGE SCALE GENOMIC DNA]</scope>
    <source>
        <strain evidence="2 3">S1-65</strain>
    </source>
</reference>
<dbReference type="Pfam" id="PF11006">
    <property type="entry name" value="DUF2845"/>
    <property type="match status" value="1"/>
</dbReference>
<evidence type="ECO:0000256" key="1">
    <source>
        <dbReference type="SAM" id="SignalP"/>
    </source>
</evidence>
<dbReference type="Proteomes" id="UP000661077">
    <property type="component" value="Unassembled WGS sequence"/>
</dbReference>
<evidence type="ECO:0000313" key="3">
    <source>
        <dbReference type="Proteomes" id="UP000661077"/>
    </source>
</evidence>